<keyword evidence="2" id="KW-0812">Transmembrane</keyword>
<organism evidence="3 4">
    <name type="scientific">Caulifigura coniformis</name>
    <dbReference type="NCBI Taxonomy" id="2527983"/>
    <lineage>
        <taxon>Bacteria</taxon>
        <taxon>Pseudomonadati</taxon>
        <taxon>Planctomycetota</taxon>
        <taxon>Planctomycetia</taxon>
        <taxon>Planctomycetales</taxon>
        <taxon>Planctomycetaceae</taxon>
        <taxon>Caulifigura</taxon>
    </lineage>
</organism>
<accession>A0A517S8A1</accession>
<protein>
    <submittedName>
        <fullName evidence="3">Uncharacterized protein</fullName>
    </submittedName>
</protein>
<keyword evidence="2" id="KW-0472">Membrane</keyword>
<reference evidence="3 4" key="1">
    <citation type="submission" date="2019-02" db="EMBL/GenBank/DDBJ databases">
        <title>Deep-cultivation of Planctomycetes and their phenomic and genomic characterization uncovers novel biology.</title>
        <authorList>
            <person name="Wiegand S."/>
            <person name="Jogler M."/>
            <person name="Boedeker C."/>
            <person name="Pinto D."/>
            <person name="Vollmers J."/>
            <person name="Rivas-Marin E."/>
            <person name="Kohn T."/>
            <person name="Peeters S.H."/>
            <person name="Heuer A."/>
            <person name="Rast P."/>
            <person name="Oberbeckmann S."/>
            <person name="Bunk B."/>
            <person name="Jeske O."/>
            <person name="Meyerdierks A."/>
            <person name="Storesund J.E."/>
            <person name="Kallscheuer N."/>
            <person name="Luecker S."/>
            <person name="Lage O.M."/>
            <person name="Pohl T."/>
            <person name="Merkel B.J."/>
            <person name="Hornburger P."/>
            <person name="Mueller R.-W."/>
            <person name="Bruemmer F."/>
            <person name="Labrenz M."/>
            <person name="Spormann A.M."/>
            <person name="Op den Camp H."/>
            <person name="Overmann J."/>
            <person name="Amann R."/>
            <person name="Jetten M.S.M."/>
            <person name="Mascher T."/>
            <person name="Medema M.H."/>
            <person name="Devos D.P."/>
            <person name="Kaster A.-K."/>
            <person name="Ovreas L."/>
            <person name="Rohde M."/>
            <person name="Galperin M.Y."/>
            <person name="Jogler C."/>
        </authorList>
    </citation>
    <scope>NUCLEOTIDE SEQUENCE [LARGE SCALE GENOMIC DNA]</scope>
    <source>
        <strain evidence="3 4">Pan44</strain>
    </source>
</reference>
<gene>
    <name evidence="3" type="ORF">Pan44_03490</name>
</gene>
<evidence type="ECO:0000256" key="1">
    <source>
        <dbReference type="SAM" id="MobiDB-lite"/>
    </source>
</evidence>
<evidence type="ECO:0000313" key="4">
    <source>
        <dbReference type="Proteomes" id="UP000315700"/>
    </source>
</evidence>
<evidence type="ECO:0000256" key="2">
    <source>
        <dbReference type="SAM" id="Phobius"/>
    </source>
</evidence>
<keyword evidence="2" id="KW-1133">Transmembrane helix</keyword>
<feature type="region of interest" description="Disordered" evidence="1">
    <location>
        <begin position="59"/>
        <end position="81"/>
    </location>
</feature>
<dbReference type="Proteomes" id="UP000315700">
    <property type="component" value="Chromosome"/>
</dbReference>
<keyword evidence="4" id="KW-1185">Reference proteome</keyword>
<feature type="transmembrane region" description="Helical" evidence="2">
    <location>
        <begin position="9"/>
        <end position="27"/>
    </location>
</feature>
<dbReference type="EMBL" id="CP036271">
    <property type="protein sequence ID" value="QDT52340.1"/>
    <property type="molecule type" value="Genomic_DNA"/>
</dbReference>
<sequence length="81" mass="8400">MTCQPAGKLVGMSTGNLGVAVTLAWLAGVGLAYWAGGTLFALIVASVPVFIASQLLPSRNQKPSKPKAVKPSKSPTYPWSD</sequence>
<name>A0A517S8A1_9PLAN</name>
<dbReference type="AlphaFoldDB" id="A0A517S8A1"/>
<dbReference type="InParanoid" id="A0A517S8A1"/>
<evidence type="ECO:0000313" key="3">
    <source>
        <dbReference type="EMBL" id="QDT52340.1"/>
    </source>
</evidence>
<dbReference type="KEGG" id="ccos:Pan44_03490"/>
<feature type="transmembrane region" description="Helical" evidence="2">
    <location>
        <begin position="33"/>
        <end position="56"/>
    </location>
</feature>
<proteinExistence type="predicted"/>